<feature type="non-terminal residue" evidence="2">
    <location>
        <position position="1"/>
    </location>
</feature>
<dbReference type="AlphaFoldDB" id="A0A8S3GBT0"/>
<proteinExistence type="predicted"/>
<comment type="caution">
    <text evidence="2">The sequence shown here is derived from an EMBL/GenBank/DDBJ whole genome shotgun (WGS) entry which is preliminary data.</text>
</comment>
<dbReference type="Proteomes" id="UP000681967">
    <property type="component" value="Unassembled WGS sequence"/>
</dbReference>
<evidence type="ECO:0000256" key="1">
    <source>
        <dbReference type="SAM" id="Coils"/>
    </source>
</evidence>
<protein>
    <submittedName>
        <fullName evidence="2">Uncharacterized protein</fullName>
    </submittedName>
</protein>
<keyword evidence="1" id="KW-0175">Coiled coil</keyword>
<name>A0A8S3GBT0_9BILA</name>
<gene>
    <name evidence="2" type="ORF">BYL167_LOCUS74745</name>
</gene>
<organism evidence="2 3">
    <name type="scientific">Rotaria magnacalcarata</name>
    <dbReference type="NCBI Taxonomy" id="392030"/>
    <lineage>
        <taxon>Eukaryota</taxon>
        <taxon>Metazoa</taxon>
        <taxon>Spiralia</taxon>
        <taxon>Gnathifera</taxon>
        <taxon>Rotifera</taxon>
        <taxon>Eurotatoria</taxon>
        <taxon>Bdelloidea</taxon>
        <taxon>Philodinida</taxon>
        <taxon>Philodinidae</taxon>
        <taxon>Rotaria</taxon>
    </lineage>
</organism>
<sequence>NIRYEAQLTRYKQQLDDAERVEDELKQERRRLQREN</sequence>
<reference evidence="2" key="1">
    <citation type="submission" date="2021-02" db="EMBL/GenBank/DDBJ databases">
        <authorList>
            <person name="Nowell W R."/>
        </authorList>
    </citation>
    <scope>NUCLEOTIDE SEQUENCE</scope>
</reference>
<evidence type="ECO:0000313" key="3">
    <source>
        <dbReference type="Proteomes" id="UP000681967"/>
    </source>
</evidence>
<dbReference type="EMBL" id="CAJOBH010266749">
    <property type="protein sequence ID" value="CAF5161595.1"/>
    <property type="molecule type" value="Genomic_DNA"/>
</dbReference>
<accession>A0A8S3GBT0</accession>
<evidence type="ECO:0000313" key="2">
    <source>
        <dbReference type="EMBL" id="CAF5161595.1"/>
    </source>
</evidence>
<feature type="coiled-coil region" evidence="1">
    <location>
        <begin position="1"/>
        <end position="35"/>
    </location>
</feature>